<evidence type="ECO:0000313" key="2">
    <source>
        <dbReference type="EMBL" id="KAG0140189.1"/>
    </source>
</evidence>
<dbReference type="SUPFAM" id="SSF53474">
    <property type="entry name" value="alpha/beta-Hydrolases"/>
    <property type="match status" value="1"/>
</dbReference>
<dbReference type="AlphaFoldDB" id="A0A9P6N669"/>
<dbReference type="EMBL" id="MU167467">
    <property type="protein sequence ID" value="KAG0140189.1"/>
    <property type="molecule type" value="Genomic_DNA"/>
</dbReference>
<accession>A0A9P6N669</accession>
<comment type="caution">
    <text evidence="2">The sequence shown here is derived from an EMBL/GenBank/DDBJ whole genome shotgun (WGS) entry which is preliminary data.</text>
</comment>
<feature type="domain" description="Carboxylesterase type B" evidence="1">
    <location>
        <begin position="106"/>
        <end position="260"/>
    </location>
</feature>
<proteinExistence type="predicted"/>
<dbReference type="Proteomes" id="UP000886653">
    <property type="component" value="Unassembled WGS sequence"/>
</dbReference>
<organism evidence="2 3">
    <name type="scientific">Cronartium quercuum f. sp. fusiforme G11</name>
    <dbReference type="NCBI Taxonomy" id="708437"/>
    <lineage>
        <taxon>Eukaryota</taxon>
        <taxon>Fungi</taxon>
        <taxon>Dikarya</taxon>
        <taxon>Basidiomycota</taxon>
        <taxon>Pucciniomycotina</taxon>
        <taxon>Pucciniomycetes</taxon>
        <taxon>Pucciniales</taxon>
        <taxon>Coleosporiaceae</taxon>
        <taxon>Cronartium</taxon>
    </lineage>
</organism>
<gene>
    <name evidence="2" type="ORF">CROQUDRAFT_100469</name>
</gene>
<dbReference type="Gene3D" id="3.40.50.1820">
    <property type="entry name" value="alpha/beta hydrolase"/>
    <property type="match status" value="1"/>
</dbReference>
<reference evidence="2" key="1">
    <citation type="submission" date="2013-11" db="EMBL/GenBank/DDBJ databases">
        <title>Genome sequence of the fusiform rust pathogen reveals effectors for host alternation and coevolution with pine.</title>
        <authorList>
            <consortium name="DOE Joint Genome Institute"/>
            <person name="Smith K."/>
            <person name="Pendleton A."/>
            <person name="Kubisiak T."/>
            <person name="Anderson C."/>
            <person name="Salamov A."/>
            <person name="Aerts A."/>
            <person name="Riley R."/>
            <person name="Clum A."/>
            <person name="Lindquist E."/>
            <person name="Ence D."/>
            <person name="Campbell M."/>
            <person name="Kronenberg Z."/>
            <person name="Feau N."/>
            <person name="Dhillon B."/>
            <person name="Hamelin R."/>
            <person name="Burleigh J."/>
            <person name="Smith J."/>
            <person name="Yandell M."/>
            <person name="Nelson C."/>
            <person name="Grigoriev I."/>
            <person name="Davis J."/>
        </authorList>
    </citation>
    <scope>NUCLEOTIDE SEQUENCE</scope>
    <source>
        <strain evidence="2">G11</strain>
    </source>
</reference>
<sequence length="261" mass="29479">MRAPLRPCAIKWTEETRHKRGNFYDCLTWSIHSVYPTIRTSNACVTSRLDIKQPITVSEFKKNSEEKKSIIDSIRTVMLKKCAILILVIGVLLGGWYKRKTNSEVFVTLDYGSFYGKRSHVHGLEQFLGIPFAEASRFNNPTPPTRTYWKHDSTKHGPVCPQQTLGGNVSSMYKDWFDNLELNPLEHLKPFGGGQEEGCLNLDVTRPAGLKEGSKLPVMHFIFPGGFNYGASWELSGLPIVKKSIELGLPIIWVSANHRTN</sequence>
<evidence type="ECO:0000313" key="3">
    <source>
        <dbReference type="Proteomes" id="UP000886653"/>
    </source>
</evidence>
<dbReference type="Pfam" id="PF00135">
    <property type="entry name" value="COesterase"/>
    <property type="match status" value="1"/>
</dbReference>
<evidence type="ECO:0000259" key="1">
    <source>
        <dbReference type="Pfam" id="PF00135"/>
    </source>
</evidence>
<keyword evidence="3" id="KW-1185">Reference proteome</keyword>
<feature type="non-terminal residue" evidence="2">
    <location>
        <position position="261"/>
    </location>
</feature>
<dbReference type="OrthoDB" id="3055468at2759"/>
<protein>
    <recommendedName>
        <fullName evidence="1">Carboxylesterase type B domain-containing protein</fullName>
    </recommendedName>
</protein>
<dbReference type="InterPro" id="IPR002018">
    <property type="entry name" value="CarbesteraseB"/>
</dbReference>
<dbReference type="PANTHER" id="PTHR43903">
    <property type="entry name" value="NEUROLIGIN"/>
    <property type="match status" value="1"/>
</dbReference>
<dbReference type="InterPro" id="IPR051093">
    <property type="entry name" value="Neuroligin/BSAL"/>
</dbReference>
<dbReference type="InterPro" id="IPR029058">
    <property type="entry name" value="AB_hydrolase_fold"/>
</dbReference>
<name>A0A9P6N669_9BASI</name>